<protein>
    <submittedName>
        <fullName evidence="2">Uncharacterized protein</fullName>
    </submittedName>
</protein>
<evidence type="ECO:0000256" key="1">
    <source>
        <dbReference type="SAM" id="MobiDB-lite"/>
    </source>
</evidence>
<feature type="region of interest" description="Disordered" evidence="1">
    <location>
        <begin position="59"/>
        <end position="79"/>
    </location>
</feature>
<name>A0A6N2N9N6_SALVM</name>
<organism evidence="2">
    <name type="scientific">Salix viminalis</name>
    <name type="common">Common osier</name>
    <name type="synonym">Basket willow</name>
    <dbReference type="NCBI Taxonomy" id="40686"/>
    <lineage>
        <taxon>Eukaryota</taxon>
        <taxon>Viridiplantae</taxon>
        <taxon>Streptophyta</taxon>
        <taxon>Embryophyta</taxon>
        <taxon>Tracheophyta</taxon>
        <taxon>Spermatophyta</taxon>
        <taxon>Magnoliopsida</taxon>
        <taxon>eudicotyledons</taxon>
        <taxon>Gunneridae</taxon>
        <taxon>Pentapetalae</taxon>
        <taxon>rosids</taxon>
        <taxon>fabids</taxon>
        <taxon>Malpighiales</taxon>
        <taxon>Salicaceae</taxon>
        <taxon>Saliceae</taxon>
        <taxon>Salix</taxon>
    </lineage>
</organism>
<gene>
    <name evidence="2" type="ORF">SVIM_LOCUS471999</name>
</gene>
<proteinExistence type="predicted"/>
<dbReference type="AlphaFoldDB" id="A0A6N2N9N6"/>
<evidence type="ECO:0000313" key="2">
    <source>
        <dbReference type="EMBL" id="VFU62401.1"/>
    </source>
</evidence>
<sequence length="560" mass="63867">MPKAQLHPEVVLPASGKHKQTFGILLIIQEKISKDILIQKCQLESIFLNRLKVESGQSTKRKSKCSIPPANSTETSKSYTKARAYQPEIFFIFTNIKQQIKKMNFKQSHQLLPSQGHKPQRQIAKRMSTTCLHEFLLIGNCTSTLRENILKMNTLNLTKYSKLNSITHVNIAFHRRTDSSTEHELKNLHDEIRILWLIVNLHNKDIKNATASGLLTSIKRSFLHKLTILKPTKYLTKLTFLLKFLQSSFQSKYWFPFPELPSPFLLPLPQNSLNPNFLLLSNPTSPPLPPPSATIAFFIAKIICLLIPTSLKPSYLSPARNKLSGFRKFLAATSSQSEVEDLSGVGTEKDAIELELKKFSISRSNELAKFLNELARALMSWRSASAESRTSFHPRENNEKAVLLLLVLVGDEVASIVRFKGFRERETVTRRESAEKRGRRGFLCVFQRFSTAKSYGCFNLISNYHVKDSRDKNETSSWEEYRRRANFDSSGSETRGWTCMILETGKISAGDDVDSSHGILRWQDAIGQGRFLRELSVTSHEYSGSKDILPWSDIEFWVHV</sequence>
<accession>A0A6N2N9N6</accession>
<dbReference type="EMBL" id="CAADRP010002151">
    <property type="protein sequence ID" value="VFU62401.1"/>
    <property type="molecule type" value="Genomic_DNA"/>
</dbReference>
<feature type="compositionally biased region" description="Polar residues" evidence="1">
    <location>
        <begin position="69"/>
        <end position="79"/>
    </location>
</feature>
<reference evidence="2" key="1">
    <citation type="submission" date="2019-03" db="EMBL/GenBank/DDBJ databases">
        <authorList>
            <person name="Mank J."/>
            <person name="Almeida P."/>
        </authorList>
    </citation>
    <scope>NUCLEOTIDE SEQUENCE</scope>
    <source>
        <strain evidence="2">78183</strain>
    </source>
</reference>